<dbReference type="GO" id="GO:0006508">
    <property type="term" value="P:proteolysis"/>
    <property type="evidence" value="ECO:0007669"/>
    <property type="project" value="UniProtKB-KW"/>
</dbReference>
<comment type="similarity">
    <text evidence="1">Belongs to the peptidase A1 family.</text>
</comment>
<dbReference type="GO" id="GO:0004190">
    <property type="term" value="F:aspartic-type endopeptidase activity"/>
    <property type="evidence" value="ECO:0007669"/>
    <property type="project" value="UniProtKB-KW"/>
</dbReference>
<evidence type="ECO:0000256" key="6">
    <source>
        <dbReference type="SAM" id="SignalP"/>
    </source>
</evidence>
<feature type="transmembrane region" description="Helical" evidence="5">
    <location>
        <begin position="353"/>
        <end position="375"/>
    </location>
</feature>
<accession>A0A1R2B749</accession>
<dbReference type="InterPro" id="IPR033121">
    <property type="entry name" value="PEPTIDASE_A1"/>
</dbReference>
<dbReference type="InterPro" id="IPR001461">
    <property type="entry name" value="Aspartic_peptidase_A1"/>
</dbReference>
<dbReference type="OrthoDB" id="771136at2759"/>
<evidence type="ECO:0000256" key="5">
    <source>
        <dbReference type="SAM" id="Phobius"/>
    </source>
</evidence>
<proteinExistence type="inferred from homology"/>
<evidence type="ECO:0000259" key="7">
    <source>
        <dbReference type="PROSITE" id="PS51767"/>
    </source>
</evidence>
<feature type="domain" description="Peptidase A1" evidence="7">
    <location>
        <begin position="45"/>
        <end position="339"/>
    </location>
</feature>
<evidence type="ECO:0000256" key="1">
    <source>
        <dbReference type="ARBA" id="ARBA00007447"/>
    </source>
</evidence>
<reference evidence="8 9" key="1">
    <citation type="submission" date="2016-11" db="EMBL/GenBank/DDBJ databases">
        <title>The macronuclear genome of Stentor coeruleus: a giant cell with tiny introns.</title>
        <authorList>
            <person name="Slabodnick M."/>
            <person name="Ruby J.G."/>
            <person name="Reiff S.B."/>
            <person name="Swart E.C."/>
            <person name="Gosai S."/>
            <person name="Prabakaran S."/>
            <person name="Witkowska E."/>
            <person name="Larue G.E."/>
            <person name="Fisher S."/>
            <person name="Freeman R.M."/>
            <person name="Gunawardena J."/>
            <person name="Chu W."/>
            <person name="Stover N.A."/>
            <person name="Gregory B.D."/>
            <person name="Nowacki M."/>
            <person name="Derisi J."/>
            <person name="Roy S.W."/>
            <person name="Marshall W.F."/>
            <person name="Sood P."/>
        </authorList>
    </citation>
    <scope>NUCLEOTIDE SEQUENCE [LARGE SCALE GENOMIC DNA]</scope>
    <source>
        <strain evidence="8">WM001</strain>
    </source>
</reference>
<keyword evidence="5" id="KW-0472">Membrane</keyword>
<protein>
    <recommendedName>
        <fullName evidence="7">Peptidase A1 domain-containing protein</fullName>
    </recommendedName>
</protein>
<dbReference type="PROSITE" id="PS51767">
    <property type="entry name" value="PEPTIDASE_A1"/>
    <property type="match status" value="1"/>
</dbReference>
<dbReference type="EMBL" id="MPUH01000888">
    <property type="protein sequence ID" value="OMJ72591.1"/>
    <property type="molecule type" value="Genomic_DNA"/>
</dbReference>
<dbReference type="InterPro" id="IPR021109">
    <property type="entry name" value="Peptidase_aspartic_dom_sf"/>
</dbReference>
<dbReference type="PANTHER" id="PTHR47966">
    <property type="entry name" value="BETA-SITE APP-CLEAVING ENZYME, ISOFORM A-RELATED"/>
    <property type="match status" value="1"/>
</dbReference>
<keyword evidence="3" id="KW-0064">Aspartyl protease</keyword>
<dbReference type="Pfam" id="PF00026">
    <property type="entry name" value="Asp"/>
    <property type="match status" value="1"/>
</dbReference>
<dbReference type="CDD" id="cd05471">
    <property type="entry name" value="pepsin_like"/>
    <property type="match status" value="1"/>
</dbReference>
<keyword evidence="5" id="KW-0812">Transmembrane</keyword>
<dbReference type="SUPFAM" id="SSF50630">
    <property type="entry name" value="Acid proteases"/>
    <property type="match status" value="1"/>
</dbReference>
<keyword evidence="5" id="KW-1133">Transmembrane helix</keyword>
<evidence type="ECO:0000256" key="2">
    <source>
        <dbReference type="ARBA" id="ARBA00022670"/>
    </source>
</evidence>
<evidence type="ECO:0000256" key="4">
    <source>
        <dbReference type="ARBA" id="ARBA00022801"/>
    </source>
</evidence>
<sequence length="393" mass="44109">MIFSLIVVVIPALALLTMPLVPSAKTYKNLSITDDSNTEDFRMYYSIVLTKGTPGKNISLVLDTASAWLLYYGSANSSESSTEVCYNNSTRILYQSCEIVGKLCSDRFKADDLLANSQVYVGISRQDAVFASCDGVLGLSFSRLSHGFWPFLSTLKKEGKIKEQVFSIYLGNQSYSQNYPVMTIGGYSDDYGIGEERIIPVSSYEGHWMIDIESLGLGSNTTNFTGKGIFDSTFDAISLPENSYNTFVSIFSQKTPNDTSNYPYSFPCDYQKVHSLQNLTFLIAGYEYLITPNNYVKVQEDFCTLRVAKSQNNYIRLGLPFFREYYLIFDYEVPEILTYKAADPEKALKFNTLYIVGIIVLGVIIIIPLCFYVMLSKVQGVASEPLSYEKIPN</sequence>
<feature type="chain" id="PRO_5012751574" description="Peptidase A1 domain-containing protein" evidence="6">
    <location>
        <begin position="24"/>
        <end position="393"/>
    </location>
</feature>
<dbReference type="InterPro" id="IPR034164">
    <property type="entry name" value="Pepsin-like_dom"/>
</dbReference>
<keyword evidence="4" id="KW-0378">Hydrolase</keyword>
<organism evidence="8 9">
    <name type="scientific">Stentor coeruleus</name>
    <dbReference type="NCBI Taxonomy" id="5963"/>
    <lineage>
        <taxon>Eukaryota</taxon>
        <taxon>Sar</taxon>
        <taxon>Alveolata</taxon>
        <taxon>Ciliophora</taxon>
        <taxon>Postciliodesmatophora</taxon>
        <taxon>Heterotrichea</taxon>
        <taxon>Heterotrichida</taxon>
        <taxon>Stentoridae</taxon>
        <taxon>Stentor</taxon>
    </lineage>
</organism>
<dbReference type="Proteomes" id="UP000187209">
    <property type="component" value="Unassembled WGS sequence"/>
</dbReference>
<dbReference type="PANTHER" id="PTHR47966:SF51">
    <property type="entry name" value="BETA-SITE APP-CLEAVING ENZYME, ISOFORM A-RELATED"/>
    <property type="match status" value="1"/>
</dbReference>
<gene>
    <name evidence="8" type="ORF">SteCoe_28922</name>
</gene>
<feature type="signal peptide" evidence="6">
    <location>
        <begin position="1"/>
        <end position="23"/>
    </location>
</feature>
<dbReference type="AlphaFoldDB" id="A0A1R2B749"/>
<evidence type="ECO:0000256" key="3">
    <source>
        <dbReference type="ARBA" id="ARBA00022750"/>
    </source>
</evidence>
<keyword evidence="9" id="KW-1185">Reference proteome</keyword>
<evidence type="ECO:0000313" key="9">
    <source>
        <dbReference type="Proteomes" id="UP000187209"/>
    </source>
</evidence>
<dbReference type="Gene3D" id="2.40.70.10">
    <property type="entry name" value="Acid Proteases"/>
    <property type="match status" value="2"/>
</dbReference>
<evidence type="ECO:0000313" key="8">
    <source>
        <dbReference type="EMBL" id="OMJ72591.1"/>
    </source>
</evidence>
<keyword evidence="2" id="KW-0645">Protease</keyword>
<comment type="caution">
    <text evidence="8">The sequence shown here is derived from an EMBL/GenBank/DDBJ whole genome shotgun (WGS) entry which is preliminary data.</text>
</comment>
<keyword evidence="6" id="KW-0732">Signal</keyword>
<name>A0A1R2B749_9CILI</name>